<dbReference type="SUPFAM" id="SSF50630">
    <property type="entry name" value="Acid proteases"/>
    <property type="match status" value="1"/>
</dbReference>
<evidence type="ECO:0000256" key="7">
    <source>
        <dbReference type="ARBA" id="ARBA00022918"/>
    </source>
</evidence>
<dbReference type="GO" id="GO:0015074">
    <property type="term" value="P:DNA integration"/>
    <property type="evidence" value="ECO:0007669"/>
    <property type="project" value="InterPro"/>
</dbReference>
<dbReference type="Pfam" id="PF13975">
    <property type="entry name" value="gag-asp_proteas"/>
    <property type="match status" value="1"/>
</dbReference>
<evidence type="ECO:0000256" key="3">
    <source>
        <dbReference type="ARBA" id="ARBA00022695"/>
    </source>
</evidence>
<dbReference type="CDD" id="cd01647">
    <property type="entry name" value="RT_LTR"/>
    <property type="match status" value="1"/>
</dbReference>
<dbReference type="FunFam" id="1.10.340.70:FF:000001">
    <property type="entry name" value="Retrovirus-related Pol polyprotein from transposon gypsy-like Protein"/>
    <property type="match status" value="1"/>
</dbReference>
<keyword evidence="2" id="KW-0808">Transferase</keyword>
<feature type="compositionally biased region" description="Low complexity" evidence="8">
    <location>
        <begin position="304"/>
        <end position="315"/>
    </location>
</feature>
<keyword evidence="13" id="KW-1185">Reference proteome</keyword>
<evidence type="ECO:0000313" key="13">
    <source>
        <dbReference type="Proteomes" id="UP000663879"/>
    </source>
</evidence>
<proteinExistence type="predicted"/>
<dbReference type="GO" id="GO:0016779">
    <property type="term" value="F:nucleotidyltransferase activity"/>
    <property type="evidence" value="ECO:0007669"/>
    <property type="project" value="UniProtKB-KW"/>
</dbReference>
<dbReference type="InterPro" id="IPR000477">
    <property type="entry name" value="RT_dom"/>
</dbReference>
<dbReference type="Gene3D" id="3.30.70.270">
    <property type="match status" value="2"/>
</dbReference>
<evidence type="ECO:0000256" key="4">
    <source>
        <dbReference type="ARBA" id="ARBA00022722"/>
    </source>
</evidence>
<dbReference type="Gene3D" id="1.10.340.70">
    <property type="match status" value="1"/>
</dbReference>
<dbReference type="Pfam" id="PF17921">
    <property type="entry name" value="Integrase_H2C2"/>
    <property type="match status" value="1"/>
</dbReference>
<dbReference type="Pfam" id="PF00665">
    <property type="entry name" value="rve"/>
    <property type="match status" value="1"/>
</dbReference>
<evidence type="ECO:0000256" key="9">
    <source>
        <dbReference type="SAM" id="Phobius"/>
    </source>
</evidence>
<dbReference type="EC" id="2.7.7.49" evidence="1"/>
<dbReference type="FunFam" id="3.30.70.270:FF:000020">
    <property type="entry name" value="Transposon Tf2-6 polyprotein-like Protein"/>
    <property type="match status" value="1"/>
</dbReference>
<dbReference type="FunFam" id="3.10.20.370:FF:000001">
    <property type="entry name" value="Retrovirus-related Pol polyprotein from transposon 17.6-like protein"/>
    <property type="match status" value="1"/>
</dbReference>
<dbReference type="Pfam" id="PF17917">
    <property type="entry name" value="RT_RNaseH"/>
    <property type="match status" value="1"/>
</dbReference>
<dbReference type="InterPro" id="IPR001584">
    <property type="entry name" value="Integrase_cat-core"/>
</dbReference>
<dbReference type="InterPro" id="IPR050951">
    <property type="entry name" value="Retrovirus_Pol_polyprotein"/>
</dbReference>
<dbReference type="InterPro" id="IPR012337">
    <property type="entry name" value="RNaseH-like_sf"/>
</dbReference>
<dbReference type="CDD" id="cd09274">
    <property type="entry name" value="RNase_HI_RT_Ty3"/>
    <property type="match status" value="1"/>
</dbReference>
<keyword evidence="9" id="KW-0812">Transmembrane</keyword>
<gene>
    <name evidence="12" type="ORF">OXX778_LOCUS15134</name>
</gene>
<dbReference type="InterPro" id="IPR041373">
    <property type="entry name" value="RT_RNaseH"/>
</dbReference>
<protein>
    <recommendedName>
        <fullName evidence="1">RNA-directed DNA polymerase</fullName>
        <ecNumber evidence="1">2.7.7.49</ecNumber>
    </recommendedName>
</protein>
<dbReference type="Gene3D" id="2.40.70.10">
    <property type="entry name" value="Acid Proteases"/>
    <property type="match status" value="1"/>
</dbReference>
<dbReference type="GO" id="GO:0003676">
    <property type="term" value="F:nucleic acid binding"/>
    <property type="evidence" value="ECO:0007669"/>
    <property type="project" value="InterPro"/>
</dbReference>
<dbReference type="GO" id="GO:0004190">
    <property type="term" value="F:aspartic-type endopeptidase activity"/>
    <property type="evidence" value="ECO:0007669"/>
    <property type="project" value="InterPro"/>
</dbReference>
<comment type="caution">
    <text evidence="12">The sequence shown here is derived from an EMBL/GenBank/DDBJ whole genome shotgun (WGS) entry which is preliminary data.</text>
</comment>
<evidence type="ECO:0000256" key="8">
    <source>
        <dbReference type="SAM" id="MobiDB-lite"/>
    </source>
</evidence>
<dbReference type="OrthoDB" id="5599163at2759"/>
<dbReference type="Gene3D" id="3.30.420.10">
    <property type="entry name" value="Ribonuclease H-like superfamily/Ribonuclease H"/>
    <property type="match status" value="1"/>
</dbReference>
<organism evidence="12 13">
    <name type="scientific">Brachionus calyciflorus</name>
    <dbReference type="NCBI Taxonomy" id="104777"/>
    <lineage>
        <taxon>Eukaryota</taxon>
        <taxon>Metazoa</taxon>
        <taxon>Spiralia</taxon>
        <taxon>Gnathifera</taxon>
        <taxon>Rotifera</taxon>
        <taxon>Eurotatoria</taxon>
        <taxon>Monogononta</taxon>
        <taxon>Pseudotrocha</taxon>
        <taxon>Ploima</taxon>
        <taxon>Brachionidae</taxon>
        <taxon>Brachionus</taxon>
    </lineage>
</organism>
<feature type="transmembrane region" description="Helical" evidence="9">
    <location>
        <begin position="48"/>
        <end position="69"/>
    </location>
</feature>
<feature type="region of interest" description="Disordered" evidence="8">
    <location>
        <begin position="1561"/>
        <end position="1594"/>
    </location>
</feature>
<feature type="domain" description="Integrase catalytic" evidence="11">
    <location>
        <begin position="1184"/>
        <end position="1343"/>
    </location>
</feature>
<dbReference type="Pfam" id="PF00078">
    <property type="entry name" value="RVT_1"/>
    <property type="match status" value="1"/>
</dbReference>
<name>A0A814EQ27_9BILA</name>
<dbReference type="PROSITE" id="PS50994">
    <property type="entry name" value="INTEGRASE"/>
    <property type="match status" value="1"/>
</dbReference>
<reference evidence="12" key="1">
    <citation type="submission" date="2021-02" db="EMBL/GenBank/DDBJ databases">
        <authorList>
            <person name="Nowell W R."/>
        </authorList>
    </citation>
    <scope>NUCLEOTIDE SEQUENCE</scope>
    <source>
        <strain evidence="12">Ploen Becks lab</strain>
    </source>
</reference>
<dbReference type="InterPro" id="IPR021109">
    <property type="entry name" value="Peptidase_aspartic_dom_sf"/>
</dbReference>
<dbReference type="InterPro" id="IPR041588">
    <property type="entry name" value="Integrase_H2C2"/>
</dbReference>
<keyword evidence="6" id="KW-0378">Hydrolase</keyword>
<keyword evidence="9" id="KW-0472">Membrane</keyword>
<evidence type="ECO:0000256" key="2">
    <source>
        <dbReference type="ARBA" id="ARBA00022679"/>
    </source>
</evidence>
<dbReference type="PANTHER" id="PTHR37984">
    <property type="entry name" value="PROTEIN CBG26694"/>
    <property type="match status" value="1"/>
</dbReference>
<dbReference type="FunFam" id="3.30.420.10:FF:000032">
    <property type="entry name" value="Retrovirus-related Pol polyprotein from transposon 297-like Protein"/>
    <property type="match status" value="1"/>
</dbReference>
<dbReference type="Proteomes" id="UP000663879">
    <property type="component" value="Unassembled WGS sequence"/>
</dbReference>
<accession>A0A814EQ27</accession>
<dbReference type="InterPro" id="IPR001995">
    <property type="entry name" value="Peptidase_A2_cat"/>
</dbReference>
<dbReference type="EMBL" id="CAJNOC010003267">
    <property type="protein sequence ID" value="CAF0975241.1"/>
    <property type="molecule type" value="Genomic_DNA"/>
</dbReference>
<keyword evidence="5" id="KW-0255">Endonuclease</keyword>
<dbReference type="PROSITE" id="PS50175">
    <property type="entry name" value="ASP_PROT_RETROV"/>
    <property type="match status" value="1"/>
</dbReference>
<dbReference type="InterPro" id="IPR043128">
    <property type="entry name" value="Rev_trsase/Diguanyl_cyclase"/>
</dbReference>
<dbReference type="InterPro" id="IPR043502">
    <property type="entry name" value="DNA/RNA_pol_sf"/>
</dbReference>
<evidence type="ECO:0000259" key="11">
    <source>
        <dbReference type="PROSITE" id="PS50994"/>
    </source>
</evidence>
<feature type="compositionally biased region" description="Basic and acidic residues" evidence="8">
    <location>
        <begin position="372"/>
        <end position="383"/>
    </location>
</feature>
<dbReference type="GO" id="GO:0006508">
    <property type="term" value="P:proteolysis"/>
    <property type="evidence" value="ECO:0007669"/>
    <property type="project" value="InterPro"/>
</dbReference>
<dbReference type="SUPFAM" id="SSF56672">
    <property type="entry name" value="DNA/RNA polymerases"/>
    <property type="match status" value="1"/>
</dbReference>
<dbReference type="SUPFAM" id="SSF53098">
    <property type="entry name" value="Ribonuclease H-like"/>
    <property type="match status" value="1"/>
</dbReference>
<sequence length="1636" mass="188793">MDLIAEQNMTLSQENSTERVDNLEASNFTDNPPLKQSFVKAMNMDVKLWYIGVFATGMVLVIGIFCCFFKGRHSRSSLKMSSLRKSYVQNQDKVTGYVENTNGVGFFKNYNFDPGLIFPKPKDFKPESLSFEVWISMFESYAESFPKSKWKNLLLASVEVDVLKKLKASKLNEIDYKQVKQLLSSMDQFELMETKSLDVVAAINELCVLKRGKAEKIESYFQRFMEAARRADIQKEETLIKFFLQNLNNKRMVQYINQAITLQKSLTNLNSLAESVSLDTYVKLAKAYEQSEEWSCKRERKDSSSSNSSTKSVGSLPCEINMTTNTRNNFKNKHHYTQSYNRHHGSYQPNNQSRPKKSENKSYPEANNNPKQSEESTLKKEEMENSNVNCVNDRYKIRKRITGTALMNNVPINYLLDTGADETIMSRKGYKKLSNEQRVVLTDYKGKFPNSASGKLPILGTVTVNKCVIDPDIILENQQIKVADLKTDNECLLGMDIIQQIPSLNSRLEAVNNNVIQFSNELSKIGKTENDIEEVLVVDNLPNFETDEQLEKAITLEFKSISAESFDQLTPTDTIMHEIKLVDPNIKPIKQKTRPVPFNVRDKFKSIIDEQLEAGLIEPSSSPWSSPINIVAKTDGGIRVTQDYRLLNAVTIKDAYPLPVIEHLFNLLFTSFYSHPNSRMFTAFSCEFGLFQYIVMPMGLTNSPATFQRLMNKIFKSLIERNIVIVFLDDFLIHSKDRKSHYLNVLEACKILKEFCIKIKLGKCVPLAREIKFLGHVISANSIRPDQSKLEAIKNFNLPSTIQQLQSFLGLAGWYRRFIKSFAYIAKPLNGLLITKNLDKTFRSKSGKIKTKKVILNWNKEAIDSFNQLKQTLCSDNVLIMPDFNKEFILQTDACDYAIGAVLLQDINNILRPVAFFSKQLSRTQRKYSTSEKELLAIVLSVEHFHVYLYGRRFKIHSDHQPLKWLLTKKGAIACRLARWIFRLNVYDFEIIYKTGRSNVVADALSRMPNEELDVFEKSDEEEEVIVCVVSEQLTVDIEKLTHDPKIVQSNDENFKWLMEMVKEYGEEKPMTMEFSSRTQQFLFNNYEKFKLVNGHLYFLDKSTNLTSYRYCLPEEAVALVLRLSHDSIYSGHLGLKKTLKRVLSKFYRPNLKKLITIYVKQCDICQRVKNTQPKRLGELHYLKPCRPNQIVTMDIAGPFVESSCGNRYLLVLVCAFTKFALAIAMRSITAEEVARIAIHHWFCLFGIPEFVLSDRGKNFQSKLLELIYENLDIKQLRTTSYHPACDGQSERFIQTLKNMLKSHVSKSQLDWDSHLSKLCFAYNTSVHASIGFSPYQMMFGQLPRVPIDLIFPQVENELHLEAVEWQEQGIENLANVDDEWRNNLNKETLAFCDKQVQIFKNMYHLAAKNRNLVMDRSKIRHDKKIKKYEYNIGDLVLTDHVKLKKGLCSGLAHKYYGPFIVVGKHPNNVNYVIKRRDSKKAKKFLIHKNRLKLYFGHYEEYVGNLSKSDSSLNVTPTFSNNKTEKIKRKSNKIELNTYLKPKLSCVREYHVENSLYLSSEQPGGFDKQDGLSIENNNSENLEKSPGVIDNSYRPYYTKKTNRKYKKKIPNETDKINLRISTRNRKKPDRLQVGIP</sequence>
<evidence type="ECO:0000256" key="6">
    <source>
        <dbReference type="ARBA" id="ARBA00022801"/>
    </source>
</evidence>
<evidence type="ECO:0000259" key="10">
    <source>
        <dbReference type="PROSITE" id="PS50175"/>
    </source>
</evidence>
<feature type="domain" description="Peptidase A2" evidence="10">
    <location>
        <begin position="412"/>
        <end position="427"/>
    </location>
</feature>
<evidence type="ECO:0000256" key="5">
    <source>
        <dbReference type="ARBA" id="ARBA00022759"/>
    </source>
</evidence>
<keyword evidence="9" id="KW-1133">Transmembrane helix</keyword>
<dbReference type="GO" id="GO:0004519">
    <property type="term" value="F:endonuclease activity"/>
    <property type="evidence" value="ECO:0007669"/>
    <property type="project" value="UniProtKB-KW"/>
</dbReference>
<evidence type="ECO:0000313" key="12">
    <source>
        <dbReference type="EMBL" id="CAF0975241.1"/>
    </source>
</evidence>
<dbReference type="Gene3D" id="3.10.10.10">
    <property type="entry name" value="HIV Type 1 Reverse Transcriptase, subunit A, domain 1"/>
    <property type="match status" value="1"/>
</dbReference>
<feature type="region of interest" description="Disordered" evidence="8">
    <location>
        <begin position="295"/>
        <end position="385"/>
    </location>
</feature>
<keyword evidence="3" id="KW-0548">Nucleotidyltransferase</keyword>
<dbReference type="PANTHER" id="PTHR37984:SF5">
    <property type="entry name" value="PROTEIN NYNRIN-LIKE"/>
    <property type="match status" value="1"/>
</dbReference>
<dbReference type="InterPro" id="IPR036397">
    <property type="entry name" value="RNaseH_sf"/>
</dbReference>
<keyword evidence="4" id="KW-0540">Nuclease</keyword>
<evidence type="ECO:0000256" key="1">
    <source>
        <dbReference type="ARBA" id="ARBA00012493"/>
    </source>
</evidence>
<dbReference type="Gene3D" id="3.10.20.370">
    <property type="match status" value="1"/>
</dbReference>
<feature type="compositionally biased region" description="Basic residues" evidence="8">
    <location>
        <begin position="330"/>
        <end position="345"/>
    </location>
</feature>
<keyword evidence="7" id="KW-0695">RNA-directed DNA polymerase</keyword>